<dbReference type="Gene3D" id="2.20.110.10">
    <property type="entry name" value="Histone H3 K4-specific methyltransferase SET7/9 N-terminal domain"/>
    <property type="match status" value="3"/>
</dbReference>
<name>A0A2U7UFE9_9VIRU</name>
<dbReference type="PANTHER" id="PTHR23084">
    <property type="entry name" value="PHOSPHATIDYLINOSITOL-4-PHOSPHATE 5-KINASE RELATED"/>
    <property type="match status" value="1"/>
</dbReference>
<evidence type="ECO:0000313" key="2">
    <source>
        <dbReference type="EMBL" id="AVK77176.1"/>
    </source>
</evidence>
<dbReference type="EMBL" id="MG011691">
    <property type="protein sequence ID" value="AVK77176.1"/>
    <property type="molecule type" value="Genomic_DNA"/>
</dbReference>
<dbReference type="Proteomes" id="UP000249758">
    <property type="component" value="Segment"/>
</dbReference>
<dbReference type="SMART" id="SM00698">
    <property type="entry name" value="MORN"/>
    <property type="match status" value="6"/>
</dbReference>
<gene>
    <name evidence="2" type="ORF">pmac_cds_488</name>
</gene>
<dbReference type="KEGG" id="vg:36841631"/>
<dbReference type="Pfam" id="PF02493">
    <property type="entry name" value="MORN"/>
    <property type="match status" value="6"/>
</dbReference>
<dbReference type="PANTHER" id="PTHR23084:SF263">
    <property type="entry name" value="MORN REPEAT-CONTAINING PROTEIN 1"/>
    <property type="match status" value="1"/>
</dbReference>
<reference evidence="2" key="1">
    <citation type="journal article" date="2018" name="Nat. Commun.">
        <title>Diversity and evolution of the emerging Pandoraviridae family.</title>
        <authorList>
            <person name="Legendre M."/>
            <person name="Fabre E."/>
            <person name="Poirot O."/>
            <person name="Jeudy S."/>
            <person name="Lartigue A."/>
            <person name="Alempic J.M."/>
            <person name="Beucher L."/>
            <person name="Philippe N."/>
            <person name="Bertaux L."/>
            <person name="Christo-Foroux E."/>
            <person name="Labadie K."/>
            <person name="Coute Y."/>
            <person name="Abergel C."/>
            <person name="Claverie J.M."/>
        </authorList>
    </citation>
    <scope>NUCLEOTIDE SEQUENCE [LARGE SCALE GENOMIC DNA]</scope>
    <source>
        <strain evidence="2">Macleodensis</strain>
    </source>
</reference>
<dbReference type="SUPFAM" id="SSF82185">
    <property type="entry name" value="Histone H3 K4-specific methyltransferase SET7/9 N-terminal domain"/>
    <property type="match status" value="2"/>
</dbReference>
<dbReference type="RefSeq" id="YP_009481172.1">
    <property type="nucleotide sequence ID" value="NC_037665.1"/>
</dbReference>
<organism evidence="2">
    <name type="scientific">Pandoravirus macleodensis</name>
    <dbReference type="NCBI Taxonomy" id="2107707"/>
    <lineage>
        <taxon>Viruses</taxon>
        <taxon>Pandoravirus</taxon>
    </lineage>
</organism>
<dbReference type="SUPFAM" id="SSF81383">
    <property type="entry name" value="F-box domain"/>
    <property type="match status" value="1"/>
</dbReference>
<dbReference type="InterPro" id="IPR036047">
    <property type="entry name" value="F-box-like_dom_sf"/>
</dbReference>
<evidence type="ECO:0000256" key="1">
    <source>
        <dbReference type="ARBA" id="ARBA00022737"/>
    </source>
</evidence>
<dbReference type="GeneID" id="36841631"/>
<protein>
    <submittedName>
        <fullName evidence="2">Morn repeat domain containing protein</fullName>
    </submittedName>
</protein>
<accession>A0A2U7UFE9</accession>
<proteinExistence type="predicted"/>
<dbReference type="InterPro" id="IPR003409">
    <property type="entry name" value="MORN"/>
</dbReference>
<keyword evidence="1" id="KW-0677">Repeat</keyword>
<sequence length="435" mass="48798">MRARTNSNGNAEHERKTLSLDDLPDELVLTIIKASQSIRVAGSLAATSWRYHHLATDESLWCAFYVDRFGPPVAFDYFLTEGRTWRWLYQARLPVCLTAPRSVGTALGSHYVYSGDWSGGRPHGLGLVAHLNHQTDNIAEECQRNPTVNASENRLTLPGPLLYIDGGWCQDPDDPLWWGYNDNMYRGEWQSGHRHGHGVMIYAYGSQYKGNWRHGHHDGFGIQVYDKGDRYEGEWKVGIWHGRGTFYSRDGWTVDGDWQDGRCHGETTVTSLDGTWTGTTEQGYFTGIVTWAYGAGGRAWGHWGGLCFGGETLFQTHTDGSSYRGGCDRGRADGFGVLRLTDGRHYEALWLGGRLWGYGIVTYPDQSHCECLWLDNRRESQRVVAHGQSFIDSDGPCPCLACRNAGTGPEKGMDLLDWIGGDNMDLLDRVGEFRP</sequence>